<dbReference type="Pfam" id="PF17921">
    <property type="entry name" value="Integrase_H2C2"/>
    <property type="match status" value="1"/>
</dbReference>
<organism evidence="4 5">
    <name type="scientific">Acropora cervicornis</name>
    <name type="common">Staghorn coral</name>
    <dbReference type="NCBI Taxonomy" id="6130"/>
    <lineage>
        <taxon>Eukaryota</taxon>
        <taxon>Metazoa</taxon>
        <taxon>Cnidaria</taxon>
        <taxon>Anthozoa</taxon>
        <taxon>Hexacorallia</taxon>
        <taxon>Scleractinia</taxon>
        <taxon>Astrocoeniina</taxon>
        <taxon>Acroporidae</taxon>
        <taxon>Acropora</taxon>
    </lineage>
</organism>
<dbReference type="InterPro" id="IPR001584">
    <property type="entry name" value="Integrase_cat-core"/>
</dbReference>
<dbReference type="PROSITE" id="PS50994">
    <property type="entry name" value="INTEGRASE"/>
    <property type="match status" value="1"/>
</dbReference>
<protein>
    <submittedName>
        <fullName evidence="4">Transposon Ty3-G Gag-Pol polyprotein</fullName>
    </submittedName>
</protein>
<feature type="domain" description="Integrase catalytic" evidence="3">
    <location>
        <begin position="1107"/>
        <end position="1268"/>
    </location>
</feature>
<dbReference type="InterPro" id="IPR036397">
    <property type="entry name" value="RNaseH_sf"/>
</dbReference>
<accession>A0AAD9VB63</accession>
<dbReference type="FunFam" id="3.30.420.10:FF:000063">
    <property type="entry name" value="Retrovirus-related Pol polyprotein from transposon 297-like Protein"/>
    <property type="match status" value="1"/>
</dbReference>
<evidence type="ECO:0000313" key="5">
    <source>
        <dbReference type="Proteomes" id="UP001249851"/>
    </source>
</evidence>
<dbReference type="GO" id="GO:0015074">
    <property type="term" value="P:DNA integration"/>
    <property type="evidence" value="ECO:0007669"/>
    <property type="project" value="InterPro"/>
</dbReference>
<dbReference type="Proteomes" id="UP001249851">
    <property type="component" value="Unassembled WGS sequence"/>
</dbReference>
<dbReference type="InterPro" id="IPR050951">
    <property type="entry name" value="Retrovirus_Pol_polyprotein"/>
</dbReference>
<comment type="caution">
    <text evidence="4">The sequence shown here is derived from an EMBL/GenBank/DDBJ whole genome shotgun (WGS) entry which is preliminary data.</text>
</comment>
<dbReference type="SUPFAM" id="SSF56672">
    <property type="entry name" value="DNA/RNA polymerases"/>
    <property type="match status" value="1"/>
</dbReference>
<dbReference type="InterPro" id="IPR043502">
    <property type="entry name" value="DNA/RNA_pol_sf"/>
</dbReference>
<dbReference type="Gene3D" id="1.10.340.70">
    <property type="match status" value="1"/>
</dbReference>
<dbReference type="Pfam" id="PF17919">
    <property type="entry name" value="RT_RNaseH_2"/>
    <property type="match status" value="1"/>
</dbReference>
<sequence length="1417" mass="160930">MAMEVLTKGPILDWTSDGKLHERFLEWKKKVSVLCKGLRMTKADPEFICLCIYQWSGERGQNILDKATFSEADLKNWEKHLEKLEEHCKPRGSKLVAATQYKVLTQGDMELPEYIEKCRQITDACGWTENAKDMALRNAILLGLKNPMVYQKCLEENQDTLTADRVIEIATDIYNSDCQRSIMQTLSTASAAATAIQQGSTQVHKLQGNHQEDGKSEKGHGKNFTSQDKDGMKRQDCYCCGARPAHLKSKCPAKDVICHNCGKKGHYQKCRKSKRAKPGKNRTFKQTQVHDLQTQPVEGNSQPPINPYPGPYLPLEPLQQYSSQPALFHHIQTYHVKSINDTSSKHIKPLWLSAASEGPIHQVECEIDTGAGCNVMPLYMYKSLFGVNELMPTSVQIYGYGESPIANLGACIITIHTSNKQPQMATCQVTDTRGYLILGRTTAQQIGYIDFPVVTPPALTRVPQVHTSVNALRPNLDEVKTPICEMTNDAVILNGKRHCLPITKEYVLSEFKDVFEGIGKLPGGKYHIELKPDAQPVQHPPRAVPEKKKEAYKNELERLCSLGIIEPVAGHTDWINSIVPVAKPDGSIRLCLDPKDLNKSIKRNQYYSKTIDEVSAELHDSRYFTVVDAKSGYWMVELDSESSLLTTFNTPWGKYKWLRLPFGLKVSSDVFQERLNSVLQGVKGITGCVDDVLARGVDSKDHDVNVLKLLETARMNGIKFNPKKLQFKSSKCEFFGHTLTPEGMKIDDRKVEAIKQMSAPKDKKGLQSFQGMINYLKRYSVKLMKLSEPLKPLLREDVEWTWDSTHQDAFDAIKEELTKTPVLAYFNPKSEHVIQTDASLKGLGAVLLQEGRPVIYVSRTLTPAEEHYSNIERELLGVVFAMERLHNYVYGEPVRVQTDHKPLETIWKKRIATASPRLQSLLLRLARYEIQLEYIRGKDNSIADALSRVDPLSPEPQDAKQMDTIPVHQITNAIPATDNRLNRTRIATTADPTLNQLRHYIFHGWPLQKCQLPQPIQHYWNYREELATEDGLIFKAHRLVIPTSQRAEYLKDLHAGHLGEEKTLLRARETVFWPGISDDIRNAVKACDICQKHKPAQQKEPLTPHDVPSMPWVKLGIDLFEHRSHHYLLVADYFSKFPIVKKLSNQTSGHVIGLLKTIFAEYGIPTILYTDQGTQFASEEFRAFAAEYRFQVQHSSPRYPQSNGFIEAMVKTAKNIMEKAEESGSDPHLAMLIYRSTPIRPGQLSPAELLTQRKYRALLPIHQYLHPNLEKSREAQIAQKQTQADYYNQKAKQLQDLQQYQNVRLQLDPNKPIWQKATVVQQPTDRSPRRYQVQTESGARYFRNRRHLRPAIQSDQPEDLIGQPATSAELVAPTSPHTNTVNRTLSTQCAQDHTHPSIAASRPRRTVRPPKRLIEEV</sequence>
<evidence type="ECO:0000313" key="4">
    <source>
        <dbReference type="EMBL" id="KAK2567530.1"/>
    </source>
</evidence>
<evidence type="ECO:0000256" key="1">
    <source>
        <dbReference type="SAM" id="MobiDB-lite"/>
    </source>
</evidence>
<dbReference type="PANTHER" id="PTHR37984:SF7">
    <property type="entry name" value="INTEGRASE CATALYTIC DOMAIN-CONTAINING PROTEIN"/>
    <property type="match status" value="1"/>
</dbReference>
<dbReference type="GO" id="GO:0003676">
    <property type="term" value="F:nucleic acid binding"/>
    <property type="evidence" value="ECO:0007669"/>
    <property type="project" value="InterPro"/>
</dbReference>
<dbReference type="InterPro" id="IPR012337">
    <property type="entry name" value="RNaseH-like_sf"/>
</dbReference>
<dbReference type="FunFam" id="3.10.20.370:FF:000001">
    <property type="entry name" value="Retrovirus-related Pol polyprotein from transposon 17.6-like protein"/>
    <property type="match status" value="1"/>
</dbReference>
<feature type="compositionally biased region" description="Basic and acidic residues" evidence="1">
    <location>
        <begin position="210"/>
        <end position="220"/>
    </location>
</feature>
<keyword evidence="5" id="KW-1185">Reference proteome</keyword>
<dbReference type="CDD" id="cd05481">
    <property type="entry name" value="retropepsin_like_LTR_1"/>
    <property type="match status" value="1"/>
</dbReference>
<dbReference type="PROSITE" id="PS50878">
    <property type="entry name" value="RT_POL"/>
    <property type="match status" value="1"/>
</dbReference>
<evidence type="ECO:0000259" key="2">
    <source>
        <dbReference type="PROSITE" id="PS50878"/>
    </source>
</evidence>
<dbReference type="InterPro" id="IPR043128">
    <property type="entry name" value="Rev_trsase/Diguanyl_cyclase"/>
</dbReference>
<dbReference type="InterPro" id="IPR000477">
    <property type="entry name" value="RT_dom"/>
</dbReference>
<dbReference type="Gene3D" id="3.10.10.10">
    <property type="entry name" value="HIV Type 1 Reverse Transcriptase, subunit A, domain 1"/>
    <property type="match status" value="1"/>
</dbReference>
<dbReference type="FunFam" id="3.30.70.270:FF:000026">
    <property type="entry name" value="Transposon Ty3-G Gag-Pol polyprotein"/>
    <property type="match status" value="1"/>
</dbReference>
<dbReference type="CDD" id="cd09274">
    <property type="entry name" value="RNase_HI_RT_Ty3"/>
    <property type="match status" value="1"/>
</dbReference>
<gene>
    <name evidence="4" type="ORF">P5673_008362</name>
</gene>
<dbReference type="PANTHER" id="PTHR37984">
    <property type="entry name" value="PROTEIN CBG26694"/>
    <property type="match status" value="1"/>
</dbReference>
<dbReference type="Gene3D" id="3.30.70.270">
    <property type="match status" value="2"/>
</dbReference>
<reference evidence="4" key="1">
    <citation type="journal article" date="2023" name="G3 (Bethesda)">
        <title>Whole genome assembly and annotation of the endangered Caribbean coral Acropora cervicornis.</title>
        <authorList>
            <person name="Selwyn J.D."/>
            <person name="Vollmer S.V."/>
        </authorList>
    </citation>
    <scope>NUCLEOTIDE SEQUENCE</scope>
    <source>
        <strain evidence="4">K2</strain>
    </source>
</reference>
<proteinExistence type="predicted"/>
<dbReference type="FunFam" id="1.10.340.70:FF:000003">
    <property type="entry name" value="Protein CBG25708"/>
    <property type="match status" value="1"/>
</dbReference>
<dbReference type="InterPro" id="IPR041577">
    <property type="entry name" value="RT_RNaseH_2"/>
</dbReference>
<dbReference type="EMBL" id="JARQWQ010000014">
    <property type="protein sequence ID" value="KAK2567530.1"/>
    <property type="molecule type" value="Genomic_DNA"/>
</dbReference>
<dbReference type="Pfam" id="PF00078">
    <property type="entry name" value="RVT_1"/>
    <property type="match status" value="1"/>
</dbReference>
<dbReference type="Gene3D" id="3.30.420.10">
    <property type="entry name" value="Ribonuclease H-like superfamily/Ribonuclease H"/>
    <property type="match status" value="2"/>
</dbReference>
<evidence type="ECO:0000259" key="3">
    <source>
        <dbReference type="PROSITE" id="PS50994"/>
    </source>
</evidence>
<reference evidence="4" key="2">
    <citation type="journal article" date="2023" name="Science">
        <title>Genomic signatures of disease resistance in endangered staghorn corals.</title>
        <authorList>
            <person name="Vollmer S.V."/>
            <person name="Selwyn J.D."/>
            <person name="Despard B.A."/>
            <person name="Roesel C.L."/>
        </authorList>
    </citation>
    <scope>NUCLEOTIDE SEQUENCE</scope>
    <source>
        <strain evidence="4">K2</strain>
    </source>
</reference>
<feature type="compositionally biased region" description="Basic residues" evidence="1">
    <location>
        <begin position="1402"/>
        <end position="1411"/>
    </location>
</feature>
<dbReference type="Pfam" id="PF00665">
    <property type="entry name" value="rve"/>
    <property type="match status" value="1"/>
</dbReference>
<dbReference type="CDD" id="cd01647">
    <property type="entry name" value="RT_LTR"/>
    <property type="match status" value="1"/>
</dbReference>
<feature type="region of interest" description="Disordered" evidence="1">
    <location>
        <begin position="1389"/>
        <end position="1417"/>
    </location>
</feature>
<name>A0AAD9VB63_ACRCE</name>
<feature type="domain" description="Reverse transcriptase" evidence="2">
    <location>
        <begin position="562"/>
        <end position="739"/>
    </location>
</feature>
<dbReference type="SUPFAM" id="SSF53098">
    <property type="entry name" value="Ribonuclease H-like"/>
    <property type="match status" value="1"/>
</dbReference>
<dbReference type="InterPro" id="IPR041588">
    <property type="entry name" value="Integrase_H2C2"/>
</dbReference>
<feature type="region of interest" description="Disordered" evidence="1">
    <location>
        <begin position="200"/>
        <end position="231"/>
    </location>
</feature>